<feature type="domain" description="PB1-like" evidence="1">
    <location>
        <begin position="1"/>
        <end position="106"/>
    </location>
</feature>
<dbReference type="Pfam" id="PF26130">
    <property type="entry name" value="PB1-like"/>
    <property type="match status" value="1"/>
</dbReference>
<gene>
    <name evidence="2" type="ORF">PIB30_033297</name>
</gene>
<dbReference type="InterPro" id="IPR058594">
    <property type="entry name" value="PB1-like_dom_pln"/>
</dbReference>
<dbReference type="Proteomes" id="UP001341840">
    <property type="component" value="Unassembled WGS sequence"/>
</dbReference>
<comment type="caution">
    <text evidence="2">The sequence shown here is derived from an EMBL/GenBank/DDBJ whole genome shotgun (WGS) entry which is preliminary data.</text>
</comment>
<organism evidence="2 3">
    <name type="scientific">Stylosanthes scabra</name>
    <dbReference type="NCBI Taxonomy" id="79078"/>
    <lineage>
        <taxon>Eukaryota</taxon>
        <taxon>Viridiplantae</taxon>
        <taxon>Streptophyta</taxon>
        <taxon>Embryophyta</taxon>
        <taxon>Tracheophyta</taxon>
        <taxon>Spermatophyta</taxon>
        <taxon>Magnoliopsida</taxon>
        <taxon>eudicotyledons</taxon>
        <taxon>Gunneridae</taxon>
        <taxon>Pentapetalae</taxon>
        <taxon>rosids</taxon>
        <taxon>fabids</taxon>
        <taxon>Fabales</taxon>
        <taxon>Fabaceae</taxon>
        <taxon>Papilionoideae</taxon>
        <taxon>50 kb inversion clade</taxon>
        <taxon>dalbergioids sensu lato</taxon>
        <taxon>Dalbergieae</taxon>
        <taxon>Pterocarpus clade</taxon>
        <taxon>Stylosanthes</taxon>
    </lineage>
</organism>
<protein>
    <recommendedName>
        <fullName evidence="1">PB1-like domain-containing protein</fullName>
    </recommendedName>
</protein>
<reference evidence="2 3" key="1">
    <citation type="journal article" date="2023" name="Plants (Basel)">
        <title>Bridging the Gap: Combining Genomics and Transcriptomics Approaches to Understand Stylosanthes scabra, an Orphan Legume from the Brazilian Caatinga.</title>
        <authorList>
            <person name="Ferreira-Neto J.R.C."/>
            <person name="da Silva M.D."/>
            <person name="Binneck E."/>
            <person name="de Melo N.F."/>
            <person name="da Silva R.H."/>
            <person name="de Melo A.L.T.M."/>
            <person name="Pandolfi V."/>
            <person name="Bustamante F.O."/>
            <person name="Brasileiro-Vidal A.C."/>
            <person name="Benko-Iseppon A.M."/>
        </authorList>
    </citation>
    <scope>NUCLEOTIDE SEQUENCE [LARGE SCALE GENOMIC DNA]</scope>
    <source>
        <tissue evidence="2">Leaves</tissue>
    </source>
</reference>
<evidence type="ECO:0000313" key="2">
    <source>
        <dbReference type="EMBL" id="MED6133991.1"/>
    </source>
</evidence>
<evidence type="ECO:0000259" key="1">
    <source>
        <dbReference type="Pfam" id="PF26130"/>
    </source>
</evidence>
<accession>A0ABU6SCM9</accession>
<name>A0ABU6SCM9_9FABA</name>
<sequence length="146" mass="16443">MENFMVPVFNVGGKPCEDENGVLKYVDGTVHKFEAMDVDLLNIPDLEEMAKSSFGFPVYNAMHWVVPNAANFEFGLRKIKKDSDILELRNSVVDNHCVDFEIYFEHPVFVLIVADDVEVDRVEVNVNAGCVNLDSDVEEESSSHDS</sequence>
<evidence type="ECO:0000313" key="3">
    <source>
        <dbReference type="Proteomes" id="UP001341840"/>
    </source>
</evidence>
<keyword evidence="3" id="KW-1185">Reference proteome</keyword>
<proteinExistence type="predicted"/>
<dbReference type="EMBL" id="JASCZI010060565">
    <property type="protein sequence ID" value="MED6133991.1"/>
    <property type="molecule type" value="Genomic_DNA"/>
</dbReference>